<evidence type="ECO:0000313" key="7">
    <source>
        <dbReference type="EMBL" id="TGK19361.1"/>
    </source>
</evidence>
<sequence length="553" mass="61444">MRRLRSILFFLAAMIAVGSVFSAPSSGRPKLIVVISVDQLAGNLIESKSMKTWGGEFTRGFKTLQEEGVYFTNAYHAHGFTETGPGHSVILSGRFPASTKITQNSWSDPETGEEIYCVTDKDTDLLDSKKKANGASPKHFAGTALGDWLQSQVPNSRAFAFSGKDRAAVLMGGAKPTGAYWFDEETFTFTTSTYYGKQLPDWLTNYNKKVLSKFSEDINWKLPAHRNFNAGKYQVGTYSLYTGNNKAIHKAGAALDKGLYLRYRATPFFDDAILEGATRLIEEEKLGEGETTDLVAIGLSATDYIGHGFGNQGPEMRDQLLHLDEILGTFIEKIRSSHPDAWIILTADHGAPDLAERLMESGKDASRIDPDVWRRRFVREVSAKLKTGQAELFWKIRDPSQIYVRPAYDLKKAGVSKEKLLEVSLETLKTMPGVLEAYSGEELQKTNLPTQNDPGQFSVKERLKLSYVPGRSGDILVAFKPFTVVGDTDKFEYLVHHGSPHDYDRKVPILFLGPWSAKKILKPARVADIAPTLAKYLGIRPSEKLDGEILPLD</sequence>
<evidence type="ECO:0000313" key="8">
    <source>
        <dbReference type="Proteomes" id="UP000297855"/>
    </source>
</evidence>
<dbReference type="Proteomes" id="UP000297855">
    <property type="component" value="Unassembled WGS sequence"/>
</dbReference>
<dbReference type="OrthoDB" id="312480at2"/>
<accession>A0A4R9GQA5</accession>
<feature type="binding site" evidence="5">
    <location>
        <position position="104"/>
    </location>
    <ligand>
        <name>substrate</name>
    </ligand>
</feature>
<dbReference type="InterPro" id="IPR017850">
    <property type="entry name" value="Alkaline_phosphatase_core_sf"/>
</dbReference>
<evidence type="ECO:0000256" key="4">
    <source>
        <dbReference type="PIRSR" id="PIRSR031924-50"/>
    </source>
</evidence>
<feature type="signal peptide" evidence="6">
    <location>
        <begin position="1"/>
        <end position="22"/>
    </location>
</feature>
<dbReference type="PIRSF" id="PIRSF031924">
    <property type="entry name" value="Pi-irrepressible_AP"/>
    <property type="match status" value="1"/>
</dbReference>
<evidence type="ECO:0000256" key="3">
    <source>
        <dbReference type="ARBA" id="ARBA00022729"/>
    </source>
</evidence>
<evidence type="ECO:0000256" key="5">
    <source>
        <dbReference type="PIRSR" id="PIRSR031924-51"/>
    </source>
</evidence>
<dbReference type="Gene3D" id="3.30.1360.150">
    <property type="match status" value="1"/>
</dbReference>
<evidence type="ECO:0000256" key="1">
    <source>
        <dbReference type="ARBA" id="ARBA00022553"/>
    </source>
</evidence>
<comment type="caution">
    <text evidence="7">The sequence shown here is derived from an EMBL/GenBank/DDBJ whole genome shotgun (WGS) entry which is preliminary data.</text>
</comment>
<keyword evidence="2" id="KW-0479">Metal-binding</keyword>
<proteinExistence type="predicted"/>
<dbReference type="PANTHER" id="PTHR10151:SF120">
    <property type="entry name" value="BIS(5'-ADENOSYL)-TRIPHOSPHATASE"/>
    <property type="match status" value="1"/>
</dbReference>
<dbReference type="GO" id="GO:0046872">
    <property type="term" value="F:metal ion binding"/>
    <property type="evidence" value="ECO:0007669"/>
    <property type="project" value="UniProtKB-KW"/>
</dbReference>
<feature type="binding site" evidence="5">
    <location>
        <begin position="164"/>
        <end position="166"/>
    </location>
    <ligand>
        <name>substrate</name>
    </ligand>
</feature>
<evidence type="ECO:0000256" key="2">
    <source>
        <dbReference type="ARBA" id="ARBA00022723"/>
    </source>
</evidence>
<organism evidence="7 8">
    <name type="scientific">Leptospira fluminis</name>
    <dbReference type="NCBI Taxonomy" id="2484979"/>
    <lineage>
        <taxon>Bacteria</taxon>
        <taxon>Pseudomonadati</taxon>
        <taxon>Spirochaetota</taxon>
        <taxon>Spirochaetia</taxon>
        <taxon>Leptospirales</taxon>
        <taxon>Leptospiraceae</taxon>
        <taxon>Leptospira</taxon>
    </lineage>
</organism>
<gene>
    <name evidence="7" type="ORF">EHO61_07770</name>
</gene>
<dbReference type="PANTHER" id="PTHR10151">
    <property type="entry name" value="ECTONUCLEOTIDE PYROPHOSPHATASE/PHOSPHODIESTERASE"/>
    <property type="match status" value="1"/>
</dbReference>
<dbReference type="Pfam" id="PF01663">
    <property type="entry name" value="Phosphodiest"/>
    <property type="match status" value="1"/>
</dbReference>
<dbReference type="EMBL" id="RQEV01000008">
    <property type="protein sequence ID" value="TGK19361.1"/>
    <property type="molecule type" value="Genomic_DNA"/>
</dbReference>
<keyword evidence="8" id="KW-1185">Reference proteome</keyword>
<dbReference type="GO" id="GO:0004035">
    <property type="term" value="F:alkaline phosphatase activity"/>
    <property type="evidence" value="ECO:0007669"/>
    <property type="project" value="InterPro"/>
</dbReference>
<keyword evidence="3 6" id="KW-0732">Signal</keyword>
<name>A0A4R9GQA5_9LEPT</name>
<dbReference type="InterPro" id="IPR026263">
    <property type="entry name" value="Alkaline_phosphatase_prok"/>
</dbReference>
<dbReference type="InterPro" id="IPR002591">
    <property type="entry name" value="Phosphodiest/P_Trfase"/>
</dbReference>
<reference evidence="7" key="1">
    <citation type="journal article" date="2019" name="PLoS Negl. Trop. Dis.">
        <title>Revisiting the worldwide diversity of Leptospira species in the environment.</title>
        <authorList>
            <person name="Vincent A.T."/>
            <person name="Schiettekatte O."/>
            <person name="Bourhy P."/>
            <person name="Veyrier F.J."/>
            <person name="Picardeau M."/>
        </authorList>
    </citation>
    <scope>NUCLEOTIDE SEQUENCE [LARGE SCALE GENOMIC DNA]</scope>
    <source>
        <strain evidence="7">SCS5</strain>
    </source>
</reference>
<dbReference type="SUPFAM" id="SSF53649">
    <property type="entry name" value="Alkaline phosphatase-like"/>
    <property type="match status" value="1"/>
</dbReference>
<dbReference type="RefSeq" id="WP_135813064.1">
    <property type="nucleotide sequence ID" value="NZ_RQEV01000008.1"/>
</dbReference>
<evidence type="ECO:0000256" key="6">
    <source>
        <dbReference type="SAM" id="SignalP"/>
    </source>
</evidence>
<dbReference type="Gene3D" id="3.40.720.10">
    <property type="entry name" value="Alkaline Phosphatase, subunit A"/>
    <property type="match status" value="1"/>
</dbReference>
<feature type="active site" description="Phosphothreonine intermediate" evidence="4">
    <location>
        <position position="83"/>
    </location>
</feature>
<protein>
    <submittedName>
        <fullName evidence="7">Alkaline phosphatase family protein</fullName>
    </submittedName>
</protein>
<keyword evidence="1 4" id="KW-0597">Phosphoprotein</keyword>
<dbReference type="CDD" id="cd16016">
    <property type="entry name" value="AP-SPAP"/>
    <property type="match status" value="1"/>
</dbReference>
<feature type="chain" id="PRO_5020362617" evidence="6">
    <location>
        <begin position="23"/>
        <end position="553"/>
    </location>
</feature>
<dbReference type="AlphaFoldDB" id="A0A4R9GQA5"/>